<keyword evidence="3" id="KW-1185">Reference proteome</keyword>
<sequence>MYLIFENFSMECRISFELMTFIGLAVVVNLLAFACTVRRLHEKIDKILDGHATVRAQDHPPKLTRSPPSKERTAIRVCAPSTQRATLGGVRLHAVLDKLPAHLVAVITSSTERLSAELSSTKALETALNEIYPSEHTDEVFEKLAETMFKDITPSLQHIVDCMVIKVMVRCSALWVENICQRAGKDAEDARKAGVESIRANEAVDRLCARLGKDHPAPQGSTNTTTAVPMYKDLFDTPNAWSIKS</sequence>
<dbReference type="EMBL" id="MU150301">
    <property type="protein sequence ID" value="KAF9460260.1"/>
    <property type="molecule type" value="Genomic_DNA"/>
</dbReference>
<comment type="caution">
    <text evidence="2">The sequence shown here is derived from an EMBL/GenBank/DDBJ whole genome shotgun (WGS) entry which is preliminary data.</text>
</comment>
<gene>
    <name evidence="2" type="ORF">BDZ94DRAFT_1311630</name>
</gene>
<evidence type="ECO:0000313" key="3">
    <source>
        <dbReference type="Proteomes" id="UP000807353"/>
    </source>
</evidence>
<keyword evidence="1" id="KW-0812">Transmembrane</keyword>
<evidence type="ECO:0000256" key="1">
    <source>
        <dbReference type="SAM" id="Phobius"/>
    </source>
</evidence>
<protein>
    <submittedName>
        <fullName evidence="2">Uncharacterized protein</fullName>
    </submittedName>
</protein>
<reference evidence="2" key="1">
    <citation type="submission" date="2020-11" db="EMBL/GenBank/DDBJ databases">
        <authorList>
            <consortium name="DOE Joint Genome Institute"/>
            <person name="Ahrendt S."/>
            <person name="Riley R."/>
            <person name="Andreopoulos W."/>
            <person name="Labutti K."/>
            <person name="Pangilinan J."/>
            <person name="Ruiz-Duenas F.J."/>
            <person name="Barrasa J.M."/>
            <person name="Sanchez-Garcia M."/>
            <person name="Camarero S."/>
            <person name="Miyauchi S."/>
            <person name="Serrano A."/>
            <person name="Linde D."/>
            <person name="Babiker R."/>
            <person name="Drula E."/>
            <person name="Ayuso-Fernandez I."/>
            <person name="Pacheco R."/>
            <person name="Padilla G."/>
            <person name="Ferreira P."/>
            <person name="Barriuso J."/>
            <person name="Kellner H."/>
            <person name="Castanera R."/>
            <person name="Alfaro M."/>
            <person name="Ramirez L."/>
            <person name="Pisabarro A.G."/>
            <person name="Kuo A."/>
            <person name="Tritt A."/>
            <person name="Lipzen A."/>
            <person name="He G."/>
            <person name="Yan M."/>
            <person name="Ng V."/>
            <person name="Cullen D."/>
            <person name="Martin F."/>
            <person name="Rosso M.-N."/>
            <person name="Henrissat B."/>
            <person name="Hibbett D."/>
            <person name="Martinez A.T."/>
            <person name="Grigoriev I.V."/>
        </authorList>
    </citation>
    <scope>NUCLEOTIDE SEQUENCE</scope>
    <source>
        <strain evidence="2">CBS 247.69</strain>
    </source>
</reference>
<dbReference type="Proteomes" id="UP000807353">
    <property type="component" value="Unassembled WGS sequence"/>
</dbReference>
<dbReference type="AlphaFoldDB" id="A0A9P5Y0T0"/>
<name>A0A9P5Y0T0_9AGAR</name>
<organism evidence="2 3">
    <name type="scientific">Collybia nuda</name>
    <dbReference type="NCBI Taxonomy" id="64659"/>
    <lineage>
        <taxon>Eukaryota</taxon>
        <taxon>Fungi</taxon>
        <taxon>Dikarya</taxon>
        <taxon>Basidiomycota</taxon>
        <taxon>Agaricomycotina</taxon>
        <taxon>Agaricomycetes</taxon>
        <taxon>Agaricomycetidae</taxon>
        <taxon>Agaricales</taxon>
        <taxon>Tricholomatineae</taxon>
        <taxon>Clitocybaceae</taxon>
        <taxon>Collybia</taxon>
    </lineage>
</organism>
<evidence type="ECO:0000313" key="2">
    <source>
        <dbReference type="EMBL" id="KAF9460260.1"/>
    </source>
</evidence>
<feature type="transmembrane region" description="Helical" evidence="1">
    <location>
        <begin position="18"/>
        <end position="37"/>
    </location>
</feature>
<accession>A0A9P5Y0T0</accession>
<keyword evidence="1" id="KW-1133">Transmembrane helix</keyword>
<keyword evidence="1" id="KW-0472">Membrane</keyword>
<proteinExistence type="predicted"/>